<evidence type="ECO:0000313" key="5">
    <source>
        <dbReference type="Proteomes" id="UP000254219"/>
    </source>
</evidence>
<evidence type="ECO:0000313" key="6">
    <source>
        <dbReference type="Proteomes" id="UP000594864"/>
    </source>
</evidence>
<feature type="signal peptide" evidence="1">
    <location>
        <begin position="1"/>
        <end position="21"/>
    </location>
</feature>
<reference evidence="3 6" key="2">
    <citation type="submission" date="2020-12" db="EMBL/GenBank/DDBJ databases">
        <title>FDA dAtabase for Regulatory Grade micrObial Sequences (FDA-ARGOS): Supporting development and validation of Infectious Disease Dx tests.</title>
        <authorList>
            <person name="Sproer C."/>
            <person name="Gronow S."/>
            <person name="Severitt S."/>
            <person name="Schroder I."/>
            <person name="Tallon L."/>
            <person name="Sadzewicz L."/>
            <person name="Zhao X."/>
            <person name="Boylan J."/>
            <person name="Ott S."/>
            <person name="Bowen H."/>
            <person name="Vavikolanu K."/>
            <person name="Mehta A."/>
            <person name="Aluvathingal J."/>
            <person name="Nadendla S."/>
            <person name="Lowell S."/>
            <person name="Myers T."/>
            <person name="Yan Y."/>
            <person name="Sichtig H."/>
        </authorList>
    </citation>
    <scope>NUCLEOTIDE SEQUENCE [LARGE SCALE GENOMIC DNA]</scope>
    <source>
        <strain evidence="3 6">FDAARGOS_945</strain>
    </source>
</reference>
<gene>
    <name evidence="3" type="ORF">I6H02_00645</name>
    <name evidence="4" type="ORF">NCTC11181_04924</name>
</gene>
<dbReference type="EMBL" id="UFYN01000008">
    <property type="protein sequence ID" value="STE75656.1"/>
    <property type="molecule type" value="Genomic_DNA"/>
</dbReference>
<dbReference type="CDD" id="cd00063">
    <property type="entry name" value="FN3"/>
    <property type="match status" value="1"/>
</dbReference>
<dbReference type="Proteomes" id="UP000254219">
    <property type="component" value="Unassembled WGS sequence"/>
</dbReference>
<proteinExistence type="predicted"/>
<dbReference type="Pfam" id="PF09327">
    <property type="entry name" value="Phage_Tail_Tip"/>
    <property type="match status" value="2"/>
</dbReference>
<dbReference type="InterPro" id="IPR021034">
    <property type="entry name" value="GpJ_C"/>
</dbReference>
<organism evidence="4 5">
    <name type="scientific">Escherichia coli</name>
    <dbReference type="NCBI Taxonomy" id="562"/>
    <lineage>
        <taxon>Bacteria</taxon>
        <taxon>Pseudomonadati</taxon>
        <taxon>Pseudomonadota</taxon>
        <taxon>Gammaproteobacteria</taxon>
        <taxon>Enterobacterales</taxon>
        <taxon>Enterobacteriaceae</taxon>
        <taxon>Escherichia</taxon>
    </lineage>
</organism>
<keyword evidence="1" id="KW-0732">Signal</keyword>
<dbReference type="InterPro" id="IPR003961">
    <property type="entry name" value="FN3_dom"/>
</dbReference>
<evidence type="ECO:0000313" key="3">
    <source>
        <dbReference type="EMBL" id="QPR05052.1"/>
    </source>
</evidence>
<dbReference type="PROSITE" id="PS50853">
    <property type="entry name" value="FN3"/>
    <property type="match status" value="1"/>
</dbReference>
<dbReference type="PANTHER" id="PTHR36251">
    <property type="entry name" value="FELS-1 PROPHAGE HOST SPECIFICITY PROTEIN-RELATED"/>
    <property type="match status" value="1"/>
</dbReference>
<dbReference type="Proteomes" id="UP000594864">
    <property type="component" value="Chromosome"/>
</dbReference>
<dbReference type="InterPro" id="IPR013783">
    <property type="entry name" value="Ig-like_fold"/>
</dbReference>
<evidence type="ECO:0000313" key="4">
    <source>
        <dbReference type="EMBL" id="STE75656.1"/>
    </source>
</evidence>
<name>A0A376K093_ECOLX</name>
<dbReference type="PANTHER" id="PTHR36251:SF2">
    <property type="entry name" value="GIFSY-2 PROPHAGE HOST SPECIFICITY PROTEIN J, PHAGE LAMBDA"/>
    <property type="match status" value="1"/>
</dbReference>
<dbReference type="InterPro" id="IPR053171">
    <property type="entry name" value="Viral_Tip_Attach_Protein"/>
</dbReference>
<dbReference type="EMBL" id="CP065611">
    <property type="protein sequence ID" value="QPR05052.1"/>
    <property type="molecule type" value="Genomic_DNA"/>
</dbReference>
<accession>A0A376K093</accession>
<feature type="domain" description="Fibronectin type-III" evidence="2">
    <location>
        <begin position="494"/>
        <end position="590"/>
    </location>
</feature>
<sequence>MGFEILVGAVIAGASAGMAAAATFSVMTAVAIGMAAGAMTLIASTVGAPKTPKVQSPDNAVTLGTSNDPKAVIPVVFGTTRTGTNCVYKAVSKQENNKLVQIFSVAEGEIDHYKALFIDNKNVLVGKNMTIRDGILDKGNIKEEYRKVLEVEFRTGKNPNTALSLAKRHLGSDWTDAFKGNGIATMCIVLRRDDKSLAAGVDILQPNSQVAVDVCGLKIRNLETNAIEASTNGVDQIFHYLTNEKYGLSVPIENINVDSFLKVRKQVRQMDLHSNGACDPNASFKENLTNLMQTFGGVMFESFGRITLKLDAPDIVKHTFNEDNIMMGKVSLKTGGTNGYFNTINAMYQEPSIDYSEQMLRYPADAENDATVRADGRIIAKDVEYRFVKSKDQIDKLASIERNKSRITQVISFMTTDAFTAEVWDVISVTYDELKLNNSLWRITAIDRSIDSGIAGMMTITATEYNSQVYTDLNYAATPDNRPSGLPDSMTVQKPTNFRIKATGETIYGKNVTLTWDAPEDFNRYGFQIDYRVSGSPNWIKLGQTSQQIFSVNALAKDRSYDYRVCAFGIIARSDWVELINQNPTVTYELPTPVIRIKNQGSTPGTFEGNDLIIEWENQQQLDVEINGETNKFSDLFEAYIIKVTNKAGKSIQYRTRDPESWTYTLDMNQFNGLSRQLTVEVSAKGYNNSESAPARLVAINPQHKPMKGFSARGGFNTAFVSWADDVEHDYAGSIIQYATDNTFSDARAVSTNSVSHTSFDIADGDYYIRGAHYDIFGMDDAVWSEPYFMQMKSTISWDDQDKEALEDLIGLQDRLDETIADAIKQAGANADAKIDAMHKQITTETGKTVQASADTLKSLIASGDKASSTKIDQVKAELKGDITKEVSASATTLKQAIATSEAASASKIDQVRVEMDGKIAGVNQEADVKIDALKGTINSKYNLAVNADGRVAGIHMSATNDPAQPTKIIFTADKIAVAPQNGTDVCPFGIEGNKVYLDNAMIRNAAIGTAQINDAAITTAKIGNAAINSAKIQDGAITNAKIVNGAIDNAKIGNYIQSSNWNGSTGWHINKNGSATFMNATVKGNITADSGTLNNVTINSSCVIKGMLEATQVKGDFVKVIGRKFPHRDVNVDNGYAGYPQGTVTVRVEDDHKFDRQIVIPAISFGGLRAREGSNNNTYYDTCRLIVRKNGSELYNRAYGGNTGLYSGVIDMPAGKGAVTLTFEVQSSAINNWTPSTWISDLTVMVTKKATTGITVS</sequence>
<reference evidence="4 5" key="1">
    <citation type="submission" date="2018-06" db="EMBL/GenBank/DDBJ databases">
        <authorList>
            <consortium name="Pathogen Informatics"/>
            <person name="Doyle S."/>
        </authorList>
    </citation>
    <scope>NUCLEOTIDE SEQUENCE [LARGE SCALE GENOMIC DNA]</scope>
    <source>
        <strain evidence="4 5">NCTC11181</strain>
    </source>
</reference>
<dbReference type="SUPFAM" id="SSF49265">
    <property type="entry name" value="Fibronectin type III"/>
    <property type="match status" value="1"/>
</dbReference>
<evidence type="ECO:0000259" key="2">
    <source>
        <dbReference type="PROSITE" id="PS50853"/>
    </source>
</evidence>
<feature type="chain" id="PRO_5033357738" evidence="1">
    <location>
        <begin position="22"/>
        <end position="1258"/>
    </location>
</feature>
<dbReference type="Gene3D" id="2.60.40.10">
    <property type="entry name" value="Immunoglobulins"/>
    <property type="match status" value="1"/>
</dbReference>
<protein>
    <submittedName>
        <fullName evidence="4">Host specificity protein J</fullName>
    </submittedName>
</protein>
<dbReference type="InterPro" id="IPR036116">
    <property type="entry name" value="FN3_sf"/>
</dbReference>
<dbReference type="AlphaFoldDB" id="A0A376K093"/>
<evidence type="ECO:0000256" key="1">
    <source>
        <dbReference type="SAM" id="SignalP"/>
    </source>
</evidence>
<dbReference type="Pfam" id="PF12421">
    <property type="entry name" value="Ig_GpJ_C"/>
    <property type="match status" value="1"/>
</dbReference>
<dbReference type="InterPro" id="IPR015406">
    <property type="entry name" value="GpJ_CSF"/>
</dbReference>